<evidence type="ECO:0000313" key="5">
    <source>
        <dbReference type="ZFIN" id="ZDB-GENE-141215-17"/>
    </source>
</evidence>
<evidence type="ECO:0000256" key="1">
    <source>
        <dbReference type="SAM" id="MobiDB-lite"/>
    </source>
</evidence>
<name>A0A0R4IYT1_DANRE</name>
<dbReference type="GeneID" id="100150204"/>
<dbReference type="CTD" id="375484"/>
<reference evidence="2 3" key="1">
    <citation type="journal article" date="2013" name="Nature">
        <title>The zebrafish reference genome sequence and its relationship to the human genome.</title>
        <authorList>
            <consortium name="Genome Reference Consortium Zebrafish"/>
            <person name="Howe K."/>
            <person name="Clark M.D."/>
            <person name="Torroja C.F."/>
            <person name="Torrance J."/>
            <person name="Berthelot C."/>
            <person name="Muffato M."/>
            <person name="Collins J.E."/>
            <person name="Humphray S."/>
            <person name="McLaren K."/>
            <person name="Matthews L."/>
            <person name="McLaren S."/>
            <person name="Sealy I."/>
            <person name="Caccamo M."/>
            <person name="Churcher C."/>
            <person name="Scott C."/>
            <person name="Barrett J.C."/>
            <person name="Koch R."/>
            <person name="Rauch G.J."/>
            <person name="White S."/>
            <person name="Chow W."/>
            <person name="Kilian B."/>
            <person name="Quintais L.T."/>
            <person name="Guerra-Assuncao J.A."/>
            <person name="Zhou Y."/>
            <person name="Gu Y."/>
            <person name="Yen J."/>
            <person name="Vogel J.H."/>
            <person name="Eyre T."/>
            <person name="Redmond S."/>
            <person name="Banerjee R."/>
            <person name="Chi J."/>
            <person name="Fu B."/>
            <person name="Langley E."/>
            <person name="Maguire S.F."/>
            <person name="Laird G.K."/>
            <person name="Lloyd D."/>
            <person name="Kenyon E."/>
            <person name="Donaldson S."/>
            <person name="Sehra H."/>
            <person name="Almeida-King J."/>
            <person name="Loveland J."/>
            <person name="Trevanion S."/>
            <person name="Jones M."/>
            <person name="Quail M."/>
            <person name="Willey D."/>
            <person name="Hunt A."/>
            <person name="Burton J."/>
            <person name="Sims S."/>
            <person name="McLay K."/>
            <person name="Plumb B."/>
            <person name="Davis J."/>
            <person name="Clee C."/>
            <person name="Oliver K."/>
            <person name="Clark R."/>
            <person name="Riddle C."/>
            <person name="Elliot D."/>
            <person name="Eliott D."/>
            <person name="Threadgold G."/>
            <person name="Harden G."/>
            <person name="Ware D."/>
            <person name="Begum S."/>
            <person name="Mortimore B."/>
            <person name="Mortimer B."/>
            <person name="Kerry G."/>
            <person name="Heath P."/>
            <person name="Phillimore B."/>
            <person name="Tracey A."/>
            <person name="Corby N."/>
            <person name="Dunn M."/>
            <person name="Johnson C."/>
            <person name="Wood J."/>
            <person name="Clark S."/>
            <person name="Pelan S."/>
            <person name="Griffiths G."/>
            <person name="Smith M."/>
            <person name="Glithero R."/>
            <person name="Howden P."/>
            <person name="Barker N."/>
            <person name="Lloyd C."/>
            <person name="Stevens C."/>
            <person name="Harley J."/>
            <person name="Holt K."/>
            <person name="Panagiotidis G."/>
            <person name="Lovell J."/>
            <person name="Beasley H."/>
            <person name="Henderson C."/>
            <person name="Gordon D."/>
            <person name="Auger K."/>
            <person name="Wright D."/>
            <person name="Collins J."/>
            <person name="Raisen C."/>
            <person name="Dyer L."/>
            <person name="Leung K."/>
            <person name="Robertson L."/>
            <person name="Ambridge K."/>
            <person name="Leongamornlert D."/>
            <person name="McGuire S."/>
            <person name="Gilderthorp R."/>
            <person name="Griffiths C."/>
            <person name="Manthravadi D."/>
            <person name="Nichol S."/>
            <person name="Barker G."/>
            <person name="Whitehead S."/>
            <person name="Kay M."/>
            <person name="Brown J."/>
            <person name="Murnane C."/>
            <person name="Gray E."/>
            <person name="Humphries M."/>
            <person name="Sycamore N."/>
            <person name="Barker D."/>
            <person name="Saunders D."/>
            <person name="Wallis J."/>
            <person name="Babbage A."/>
            <person name="Hammond S."/>
            <person name="Mashreghi-Mohammadi M."/>
            <person name="Barr L."/>
            <person name="Martin S."/>
            <person name="Wray P."/>
            <person name="Ellington A."/>
            <person name="Matthews N."/>
            <person name="Ellwood M."/>
            <person name="Woodmansey R."/>
            <person name="Clark G."/>
            <person name="Cooper J."/>
            <person name="Cooper J."/>
            <person name="Tromans A."/>
            <person name="Grafham D."/>
            <person name="Skuce C."/>
            <person name="Pandian R."/>
            <person name="Andrews R."/>
            <person name="Harrison E."/>
            <person name="Kimberley A."/>
            <person name="Garnett J."/>
            <person name="Fosker N."/>
            <person name="Hall R."/>
            <person name="Garner P."/>
            <person name="Kelly D."/>
            <person name="Bird C."/>
            <person name="Palmer S."/>
            <person name="Gehring I."/>
            <person name="Berger A."/>
            <person name="Dooley C.M."/>
            <person name="Ersan-Urun Z."/>
            <person name="Eser C."/>
            <person name="Geiger H."/>
            <person name="Geisler M."/>
            <person name="Karotki L."/>
            <person name="Kirn A."/>
            <person name="Konantz J."/>
            <person name="Konantz M."/>
            <person name="Oberlander M."/>
            <person name="Rudolph-Geiger S."/>
            <person name="Teucke M."/>
            <person name="Lanz C."/>
            <person name="Raddatz G."/>
            <person name="Osoegawa K."/>
            <person name="Zhu B."/>
            <person name="Rapp A."/>
            <person name="Widaa S."/>
            <person name="Langford C."/>
            <person name="Yang F."/>
            <person name="Schuster S.C."/>
            <person name="Carter N.P."/>
            <person name="Harrow J."/>
            <person name="Ning Z."/>
            <person name="Herrero J."/>
            <person name="Searle S.M."/>
            <person name="Enright A."/>
            <person name="Geisler R."/>
            <person name="Plasterk R.H."/>
            <person name="Lee C."/>
            <person name="Westerfield M."/>
            <person name="de Jong P.J."/>
            <person name="Zon L.I."/>
            <person name="Postlethwait J.H."/>
            <person name="Nusslein-Volhard C."/>
            <person name="Hubbard T.J."/>
            <person name="Roest Crollius H."/>
            <person name="Rogers J."/>
            <person name="Stemple D.L."/>
        </authorList>
    </citation>
    <scope>NUCLEOTIDE SEQUENCE [LARGE SCALE GENOMIC DNA]</scope>
    <source>
        <strain evidence="2">Tuebingen</strain>
    </source>
</reference>
<dbReference type="PANTHER" id="PTHR23187:SF3">
    <property type="entry name" value="SUMO-INTERACTING MOTIF-CONTAINING PROTEIN 1"/>
    <property type="match status" value="1"/>
</dbReference>
<dbReference type="AlphaFoldDB" id="A0A0R4IYT1"/>
<dbReference type="EMBL" id="AL935334">
    <property type="status" value="NOT_ANNOTATED_CDS"/>
    <property type="molecule type" value="Genomic_DNA"/>
</dbReference>
<feature type="compositionally biased region" description="Basic and acidic residues" evidence="1">
    <location>
        <begin position="151"/>
        <end position="162"/>
    </location>
</feature>
<dbReference type="Proteomes" id="UP000000437">
    <property type="component" value="Chromosome 14"/>
</dbReference>
<accession>A0A8M1QV88</accession>
<dbReference type="Bgee" id="ENSDARG00000098209">
    <property type="expression patterns" value="Expressed in mature ovarian follicle and 19 other cell types or tissues"/>
</dbReference>
<proteinExistence type="predicted"/>
<gene>
    <name evidence="4 5" type="primary">simc1</name>
</gene>
<protein>
    <submittedName>
        <fullName evidence="4">SUMO-interacting motif-containing protein 1</fullName>
    </submittedName>
    <submittedName>
        <fullName evidence="2">Si:ch211-199b20.3</fullName>
    </submittedName>
</protein>
<dbReference type="Ensembl" id="ENSDART00000169730.2">
    <property type="protein sequence ID" value="ENSDARP00000140806.1"/>
    <property type="gene ID" value="ENSDARG00000098209.2"/>
</dbReference>
<reference evidence="2" key="2">
    <citation type="submission" date="2015-11" db="UniProtKB">
        <authorList>
            <consortium name="Ensembl"/>
        </authorList>
    </citation>
    <scope>IDENTIFICATION</scope>
    <source>
        <strain evidence="2">Tuebingen</strain>
    </source>
</reference>
<dbReference type="eggNOG" id="ENOG502RR6K">
    <property type="taxonomic scope" value="Eukaryota"/>
</dbReference>
<accession>A0A0R4IYT1</accession>
<feature type="compositionally biased region" description="Polar residues" evidence="1">
    <location>
        <begin position="163"/>
        <end position="174"/>
    </location>
</feature>
<dbReference type="ZFIN" id="ZDB-GENE-141215-17">
    <property type="gene designation" value="simc1"/>
</dbReference>
<dbReference type="PANTHER" id="PTHR23187">
    <property type="entry name" value="FLJ44216 PROTEIN-RELATED"/>
    <property type="match status" value="1"/>
</dbReference>
<dbReference type="OrthoDB" id="6088715at2759"/>
<dbReference type="STRING" id="7955.ENSDARP00000140806"/>
<dbReference type="AGR" id="ZFIN:ZDB-GENE-141215-17"/>
<dbReference type="PaxDb" id="7955-ENSDARP00000106885"/>
<sequence length="770" mass="87397">MEDIICVSSGSDEDSDLEVISSYKEDKEDAVPFIRAEWLPVTPVLIDITDHNFTPPRRRSSRRKPCTAINIIDLSEEDAPDDIDVVQTDKTAPSFGKPLQSQKDYVRSFVPSIGEDNTDVLRSAQDTNYNSIPSSEHLSWDKTLDHFSSDSIRDPCKSESEVFRNSTADASQNTKDAENQWEKDDDRSPYSLDSQNYCPSEVDDYLFSDSSNKSEYNHHHFKTHNSQESPQNAELSSENVSICNALLLKEDKETMDVTENCQVHPKCSLNTSFFPCWSPEQTPRQSKPNSPTSTEILASDTAALSPDFSTPSSPNSSFSLLNSQPGSPENCPVRVWETRSDCEDNAVSDYDGKSAQETQRICLAQYRKLSRCFGGTVLQTHEDEDENEHYGPAEPLCRQSLSLVYSTIEENYPEGTLQLLSDFIQPRYYPPLDITTHLLRGVFLDPQTTDVLTVEAFNLLMKTQRYHPVDASTVPWDWELIKSVMKDQDDTWRLRTEVQVMLLQYVLQGLEDDFHLKLSTQCLQHSLAKKVLSCGPETFGQVRDVISWTMTAAKESVKHSKEHPKKEDHYLKMVLSLQRMLSLALEVDKDPTYNSDKLSEALIRSLNRLCSCREMRLLLLNTLESKLLKCKLLNLLLDETCLQKTALPMSLSLILHYLKSSTLASDPSDGAEKWRKWDELLQLLWMLLLSYDEVMTGHLRCSITRRSERIQAPSWTGDDQVMHSAVKAAADAFISRAEFDTGHSLPTEIRDLLFNLQEHITDTSSVISSH</sequence>
<dbReference type="GlyGen" id="A0A0R4IYT1">
    <property type="glycosylation" value="1 site"/>
</dbReference>
<dbReference type="RefSeq" id="XP_001922583.2">
    <property type="nucleotide sequence ID" value="XM_001922548.6"/>
</dbReference>
<feature type="compositionally biased region" description="Basic and acidic residues" evidence="1">
    <location>
        <begin position="175"/>
        <end position="188"/>
    </location>
</feature>
<dbReference type="GO" id="GO:0032184">
    <property type="term" value="F:SUMO polymer binding"/>
    <property type="evidence" value="ECO:0000318"/>
    <property type="project" value="GO_Central"/>
</dbReference>
<feature type="compositionally biased region" description="Low complexity" evidence="1">
    <location>
        <begin position="305"/>
        <end position="323"/>
    </location>
</feature>
<evidence type="ECO:0000313" key="4">
    <source>
        <dbReference type="RefSeq" id="XP_001922583.2"/>
    </source>
</evidence>
<organism evidence="2">
    <name type="scientific">Danio rerio</name>
    <name type="common">Zebrafish</name>
    <name type="synonym">Brachydanio rerio</name>
    <dbReference type="NCBI Taxonomy" id="7955"/>
    <lineage>
        <taxon>Eukaryota</taxon>
        <taxon>Metazoa</taxon>
        <taxon>Chordata</taxon>
        <taxon>Craniata</taxon>
        <taxon>Vertebrata</taxon>
        <taxon>Euteleostomi</taxon>
        <taxon>Actinopterygii</taxon>
        <taxon>Neopterygii</taxon>
        <taxon>Teleostei</taxon>
        <taxon>Ostariophysi</taxon>
        <taxon>Cypriniformes</taxon>
        <taxon>Danionidae</taxon>
        <taxon>Danioninae</taxon>
        <taxon>Danio</taxon>
    </lineage>
</organism>
<dbReference type="GeneTree" id="ENSGT00940000153451"/>
<dbReference type="InterPro" id="IPR052119">
    <property type="entry name" value="ElonginBC-PRC2_ViralRestrict"/>
</dbReference>
<feature type="compositionally biased region" description="Polar residues" evidence="1">
    <location>
        <begin position="224"/>
        <end position="236"/>
    </location>
</feature>
<dbReference type="KEGG" id="dre:100150204"/>
<feature type="region of interest" description="Disordered" evidence="1">
    <location>
        <begin position="304"/>
        <end position="330"/>
    </location>
</feature>
<evidence type="ECO:0000313" key="2">
    <source>
        <dbReference type="Ensembl" id="ENSDARP00000140806"/>
    </source>
</evidence>
<reference evidence="4" key="3">
    <citation type="submission" date="2025-04" db="UniProtKB">
        <authorList>
            <consortium name="RefSeq"/>
        </authorList>
    </citation>
    <scope>IDENTIFICATION</scope>
    <source>
        <strain evidence="4">Tuebingen</strain>
    </source>
</reference>
<feature type="region of interest" description="Disordered" evidence="1">
    <location>
        <begin position="216"/>
        <end position="236"/>
    </location>
</feature>
<evidence type="ECO:0000313" key="3">
    <source>
        <dbReference type="Proteomes" id="UP000000437"/>
    </source>
</evidence>
<feature type="region of interest" description="Disordered" evidence="1">
    <location>
        <begin position="151"/>
        <end position="195"/>
    </location>
</feature>
<dbReference type="OMA" id="REQNCCL"/>
<keyword evidence="3" id="KW-1185">Reference proteome</keyword>